<dbReference type="CDD" id="cd06261">
    <property type="entry name" value="TM_PBP2"/>
    <property type="match status" value="2"/>
</dbReference>
<sequence length="746" mass="82602">MFTKKRVTQFLIAALVFLAADFWMYNSLSSNFLTYEENRNFKEIELFAQTVPDNTSLLSFQQWVPTVKESITGARAYYFSYDQNSFDFIPTVGSETARSIWEANKNSEDFKKALESVYYLESMKLSKTYKADYSLDPDTSVPATAANSQVYFVPVIDETGYQVSGAIMILVPNKIASGYNNLLRTLFIGAAIIFLSIMLVLTFTRDPMTGFLVLGLFSIVLIFIAYPLLEAVRLSFMKDGHFSLATWKESLSPNYLVALWGSLRLGVMTATISTVVGYMFAFLIERTSFKKKRIMSTLATMPVISPPFSLSLSIILLFGNNGLISKKLFHLSTSIYGLGGLTLVEVIGMFPIAFMTISGVLRQIDSTVEDASLDLSATRWQTFKAITFPLSAPGIVSAWLLVFTNSLADFANPLLLSGDYRVLSTEAYMMVTGRSNLGSGAALSFLLLMPTLTAFLVQRVWVAKKSYVTVTGKPSTTLTELTNKSVRVTLETASWIFIGFIVALYMTIIAGCFVKNWGIDYSFTMENWGEALSRGWTSIRDTVTLALIATPIAGLLAMMASMLIVRKKFPGKRFLETLIMTPYAIPGTLIGISYILAFNKQPILLVGTGAIIVINYIIRELPVGVENGITALHQIDPAIEESAADLGADVPTVFRTIVLPLIRPAFLSSMSYTFVRSMTAVSAIIFLISARWNHLTVLIFNFSENLRFGLASVLSTILIVIVLSVWALMQVLVKDDKLTQKTISTR</sequence>
<accession>G8QQA7</accession>
<feature type="domain" description="ABC transmembrane type-1" evidence="6">
    <location>
        <begin position="539"/>
        <end position="729"/>
    </location>
</feature>
<dbReference type="RefSeq" id="WP_014270595.1">
    <property type="nucleotide sequence ID" value="NC_016633.1"/>
</dbReference>
<dbReference type="Pfam" id="PF00528">
    <property type="entry name" value="BPD_transp_1"/>
    <property type="match status" value="2"/>
</dbReference>
<dbReference type="Proteomes" id="UP000005632">
    <property type="component" value="Chromosome"/>
</dbReference>
<protein>
    <submittedName>
        <fullName evidence="7">ABC-type Fe3+ transport system, permease component</fullName>
    </submittedName>
</protein>
<feature type="transmembrane region" description="Helical" evidence="5">
    <location>
        <begin position="665"/>
        <end position="688"/>
    </location>
</feature>
<evidence type="ECO:0000256" key="5">
    <source>
        <dbReference type="RuleBase" id="RU363032"/>
    </source>
</evidence>
<organism evidence="7 8">
    <name type="scientific">Sphaerochaeta pleomorpha (strain ATCC BAA-1885 / DSM 22778 / Grapes)</name>
    <dbReference type="NCBI Taxonomy" id="158190"/>
    <lineage>
        <taxon>Bacteria</taxon>
        <taxon>Pseudomonadati</taxon>
        <taxon>Spirochaetota</taxon>
        <taxon>Spirochaetia</taxon>
        <taxon>Spirochaetales</taxon>
        <taxon>Sphaerochaetaceae</taxon>
        <taxon>Sphaerochaeta</taxon>
    </lineage>
</organism>
<feature type="transmembrane region" description="Helical" evidence="5">
    <location>
        <begin position="577"/>
        <end position="596"/>
    </location>
</feature>
<feature type="transmembrane region" description="Helical" evidence="5">
    <location>
        <begin position="602"/>
        <end position="618"/>
    </location>
</feature>
<name>G8QQA7_SPHPG</name>
<dbReference type="InterPro" id="IPR035906">
    <property type="entry name" value="MetI-like_sf"/>
</dbReference>
<comment type="subcellular location">
    <subcellularLocation>
        <location evidence="1 5">Cell membrane</location>
        <topology evidence="1 5">Multi-pass membrane protein</topology>
    </subcellularLocation>
</comment>
<evidence type="ECO:0000313" key="7">
    <source>
        <dbReference type="EMBL" id="AEV29752.1"/>
    </source>
</evidence>
<dbReference type="PROSITE" id="PS50928">
    <property type="entry name" value="ABC_TM1"/>
    <property type="match status" value="2"/>
</dbReference>
<evidence type="ECO:0000256" key="1">
    <source>
        <dbReference type="ARBA" id="ARBA00004651"/>
    </source>
</evidence>
<feature type="transmembrane region" description="Helical" evidence="5">
    <location>
        <begin position="257"/>
        <end position="284"/>
    </location>
</feature>
<feature type="transmembrane region" description="Helical" evidence="5">
    <location>
        <begin position="382"/>
        <end position="402"/>
    </location>
</feature>
<gene>
    <name evidence="7" type="ordered locus">SpiGrapes_1965</name>
</gene>
<dbReference type="GO" id="GO:0055085">
    <property type="term" value="P:transmembrane transport"/>
    <property type="evidence" value="ECO:0007669"/>
    <property type="project" value="InterPro"/>
</dbReference>
<feature type="domain" description="ABC transmembrane type-1" evidence="6">
    <location>
        <begin position="259"/>
        <end position="458"/>
    </location>
</feature>
<evidence type="ECO:0000259" key="6">
    <source>
        <dbReference type="PROSITE" id="PS50928"/>
    </source>
</evidence>
<proteinExistence type="inferred from homology"/>
<feature type="transmembrane region" description="Helical" evidence="5">
    <location>
        <begin position="296"/>
        <end position="318"/>
    </location>
</feature>
<feature type="transmembrane region" description="Helical" evidence="5">
    <location>
        <begin position="708"/>
        <end position="733"/>
    </location>
</feature>
<feature type="transmembrane region" description="Helical" evidence="5">
    <location>
        <begin position="543"/>
        <end position="565"/>
    </location>
</feature>
<dbReference type="Gene3D" id="1.10.3720.10">
    <property type="entry name" value="MetI-like"/>
    <property type="match status" value="2"/>
</dbReference>
<keyword evidence="8" id="KW-1185">Reference proteome</keyword>
<dbReference type="PANTHER" id="PTHR43496">
    <property type="entry name" value="PROTEIN LPLB"/>
    <property type="match status" value="1"/>
</dbReference>
<evidence type="ECO:0000256" key="4">
    <source>
        <dbReference type="ARBA" id="ARBA00023136"/>
    </source>
</evidence>
<keyword evidence="3 5" id="KW-1133">Transmembrane helix</keyword>
<dbReference type="InterPro" id="IPR000515">
    <property type="entry name" value="MetI-like"/>
</dbReference>
<feature type="transmembrane region" description="Helical" evidence="5">
    <location>
        <begin position="493"/>
        <end position="518"/>
    </location>
</feature>
<dbReference type="PANTHER" id="PTHR43496:SF1">
    <property type="entry name" value="POLYGALACTURONAN_RHAMNOGALACTURONAN TRANSPORT SYSTEM PERMEASE PROTEIN YTEP"/>
    <property type="match status" value="1"/>
</dbReference>
<feature type="transmembrane region" description="Helical" evidence="5">
    <location>
        <begin position="338"/>
        <end position="361"/>
    </location>
</feature>
<dbReference type="OrthoDB" id="57323at2"/>
<dbReference type="EMBL" id="CP003155">
    <property type="protein sequence ID" value="AEV29752.1"/>
    <property type="molecule type" value="Genomic_DNA"/>
</dbReference>
<feature type="transmembrane region" description="Helical" evidence="5">
    <location>
        <begin position="210"/>
        <end position="229"/>
    </location>
</feature>
<dbReference type="STRING" id="158190.SpiGrapes_1965"/>
<evidence type="ECO:0000313" key="8">
    <source>
        <dbReference type="Proteomes" id="UP000005632"/>
    </source>
</evidence>
<dbReference type="HOGENOM" id="CLU_021838_1_1_12"/>
<feature type="transmembrane region" description="Helical" evidence="5">
    <location>
        <begin position="437"/>
        <end position="457"/>
    </location>
</feature>
<reference evidence="7 8" key="1">
    <citation type="submission" date="2011-11" db="EMBL/GenBank/DDBJ databases">
        <title>Complete sequence of Spirochaeta sp. grapes.</title>
        <authorList>
            <consortium name="US DOE Joint Genome Institute"/>
            <person name="Lucas S."/>
            <person name="Han J."/>
            <person name="Lapidus A."/>
            <person name="Cheng J.-F."/>
            <person name="Goodwin L."/>
            <person name="Pitluck S."/>
            <person name="Peters L."/>
            <person name="Ovchinnikova G."/>
            <person name="Munk A.C."/>
            <person name="Detter J.C."/>
            <person name="Han C."/>
            <person name="Tapia R."/>
            <person name="Land M."/>
            <person name="Hauser L."/>
            <person name="Kyrpides N."/>
            <person name="Ivanova N."/>
            <person name="Pagani I."/>
            <person name="Ritalahtilisa K."/>
            <person name="Loeffler F."/>
            <person name="Woyke T."/>
        </authorList>
    </citation>
    <scope>NUCLEOTIDE SEQUENCE [LARGE SCALE GENOMIC DNA]</scope>
    <source>
        <strain evidence="8">ATCC BAA-1885 / DSM 22778 / Grapes</strain>
    </source>
</reference>
<comment type="similarity">
    <text evidence="5">Belongs to the binding-protein-dependent transport system permease family.</text>
</comment>
<dbReference type="SUPFAM" id="SSF161098">
    <property type="entry name" value="MetI-like"/>
    <property type="match status" value="2"/>
</dbReference>
<dbReference type="AlphaFoldDB" id="G8QQA7"/>
<keyword evidence="2 5" id="KW-0812">Transmembrane</keyword>
<evidence type="ECO:0000256" key="2">
    <source>
        <dbReference type="ARBA" id="ARBA00022692"/>
    </source>
</evidence>
<feature type="transmembrane region" description="Helical" evidence="5">
    <location>
        <begin position="182"/>
        <end position="203"/>
    </location>
</feature>
<dbReference type="eggNOG" id="COG1178">
    <property type="taxonomic scope" value="Bacteria"/>
</dbReference>
<keyword evidence="5" id="KW-0813">Transport</keyword>
<keyword evidence="4 5" id="KW-0472">Membrane</keyword>
<dbReference type="KEGG" id="sgp:SpiGrapes_1965"/>
<dbReference type="GO" id="GO:0005886">
    <property type="term" value="C:plasma membrane"/>
    <property type="evidence" value="ECO:0007669"/>
    <property type="project" value="UniProtKB-SubCell"/>
</dbReference>
<evidence type="ECO:0000256" key="3">
    <source>
        <dbReference type="ARBA" id="ARBA00022989"/>
    </source>
</evidence>